<organism evidence="1 2">
    <name type="scientific">Phytopseudomonas seleniipraecipitans</name>
    <dbReference type="NCBI Taxonomy" id="640205"/>
    <lineage>
        <taxon>Bacteria</taxon>
        <taxon>Pseudomonadati</taxon>
        <taxon>Pseudomonadota</taxon>
        <taxon>Gammaproteobacteria</taxon>
        <taxon>Pseudomonadales</taxon>
        <taxon>Pseudomonadaceae</taxon>
        <taxon>Phytopseudomonas</taxon>
    </lineage>
</organism>
<proteinExistence type="predicted"/>
<protein>
    <submittedName>
        <fullName evidence="1">Uncharacterized protein</fullName>
    </submittedName>
</protein>
<dbReference type="RefSeq" id="WP_164090903.1">
    <property type="nucleotide sequence ID" value="NZ_CP076114.1"/>
</dbReference>
<keyword evidence="2" id="KW-1185">Reference proteome</keyword>
<reference evidence="1" key="1">
    <citation type="submission" date="2021-05" db="EMBL/GenBank/DDBJ databases">
        <title>Complete genome sequence of Pseudomonas seleniipraecipitans strain D1-6.</title>
        <authorList>
            <person name="Lafi F."/>
            <person name="Eida A."/>
            <person name="Alam I."/>
            <person name="Hert H."/>
            <person name="Saad M."/>
        </authorList>
    </citation>
    <scope>NUCLEOTIDE SEQUENCE</scope>
    <source>
        <strain evidence="1">D1-6</strain>
    </source>
</reference>
<gene>
    <name evidence="1" type="ORF">D16iCDA_08020</name>
</gene>
<evidence type="ECO:0000313" key="1">
    <source>
        <dbReference type="EMBL" id="UUD65593.1"/>
    </source>
</evidence>
<dbReference type="Proteomes" id="UP000887421">
    <property type="component" value="Chromosome"/>
</dbReference>
<dbReference type="EMBL" id="CP076114">
    <property type="protein sequence ID" value="UUD65593.1"/>
    <property type="molecule type" value="Genomic_DNA"/>
</dbReference>
<accession>A0ABY5JE97</accession>
<evidence type="ECO:0000313" key="2">
    <source>
        <dbReference type="Proteomes" id="UP000887421"/>
    </source>
</evidence>
<sequence>MIAQWDAMDREAFDPHYGLPGTTVATYQQVLETYRQRSRELRLMADRYMAA</sequence>
<name>A0ABY5JE97_9GAMM</name>